<keyword evidence="2" id="KW-1185">Reference proteome</keyword>
<evidence type="ECO:0000313" key="1">
    <source>
        <dbReference type="EMBL" id="PWD84580.1"/>
    </source>
</evidence>
<dbReference type="EMBL" id="QEWR01000002">
    <property type="protein sequence ID" value="PWD84580.1"/>
    <property type="molecule type" value="Genomic_DNA"/>
</dbReference>
<protein>
    <submittedName>
        <fullName evidence="1">Uncharacterized protein</fullName>
    </submittedName>
</protein>
<evidence type="ECO:0000313" key="2">
    <source>
        <dbReference type="Proteomes" id="UP000244948"/>
    </source>
</evidence>
<dbReference type="Proteomes" id="UP000244948">
    <property type="component" value="Unassembled WGS sequence"/>
</dbReference>
<comment type="caution">
    <text evidence="1">The sequence shown here is derived from an EMBL/GenBank/DDBJ whole genome shotgun (WGS) entry which is preliminary data.</text>
</comment>
<proteinExistence type="predicted"/>
<accession>A0A2U2AMY8</accession>
<organism evidence="1 2">
    <name type="scientific">Ignatzschineria indica</name>
    <dbReference type="NCBI Taxonomy" id="472583"/>
    <lineage>
        <taxon>Bacteria</taxon>
        <taxon>Pseudomonadati</taxon>
        <taxon>Pseudomonadota</taxon>
        <taxon>Gammaproteobacteria</taxon>
        <taxon>Cardiobacteriales</taxon>
        <taxon>Ignatzschineriaceae</taxon>
        <taxon>Ignatzschineria</taxon>
    </lineage>
</organism>
<dbReference type="AlphaFoldDB" id="A0A2U2AMY8"/>
<name>A0A2U2AMY8_9GAMM</name>
<dbReference type="RefSeq" id="WP_109201284.1">
    <property type="nucleotide sequence ID" value="NZ_BMXZ01000001.1"/>
</dbReference>
<sequence>MNEEMLQGSLILPFTQLGFAIKKISKQDIDEVLNANIKTIKLTSDKNFQISVDDNDYQKIRVVSDISIYASDGENSDLKNRQLFINTEVEVLYLVHDEAKVYEADMVQKLLIAQTNVQLIDVVNFILRNSELKGEDIRYDV</sequence>
<reference evidence="1 2" key="1">
    <citation type="journal article" date="2018" name="Genome Announc.">
        <title>Ignatzschineria cameli sp. nov., isolated from necrotic foot tissue of dromedaries (Camelus dromedarius) and associated maggots (Wohlfahrtia species) in Dubai.</title>
        <authorList>
            <person name="Tsang C.C."/>
            <person name="Tang J.Y."/>
            <person name="Fong J.Y."/>
            <person name="Kinne J."/>
            <person name="Lee H.H."/>
            <person name="Joseph M."/>
            <person name="Jose S."/>
            <person name="Schuster R.K."/>
            <person name="Tang Y."/>
            <person name="Sivakumar S."/>
            <person name="Chen J.H."/>
            <person name="Teng J.L."/>
            <person name="Lau S.K."/>
            <person name="Wernery U."/>
            <person name="Woo P.C."/>
        </authorList>
    </citation>
    <scope>NUCLEOTIDE SEQUENCE [LARGE SCALE GENOMIC DNA]</scope>
    <source>
        <strain evidence="1 2">KCTC 22643</strain>
    </source>
</reference>
<gene>
    <name evidence="1" type="ORF">DC082_03340</name>
</gene>